<proteinExistence type="predicted"/>
<dbReference type="InterPro" id="IPR019253">
    <property type="entry name" value="DUF2244_TM"/>
</dbReference>
<keyword evidence="1" id="KW-0812">Transmembrane</keyword>
<dbReference type="Pfam" id="PF10003">
    <property type="entry name" value="DUF2244"/>
    <property type="match status" value="1"/>
</dbReference>
<protein>
    <recommendedName>
        <fullName evidence="3">DUF2244 domain-containing protein</fullName>
    </recommendedName>
</protein>
<reference evidence="2" key="1">
    <citation type="submission" date="2019-08" db="EMBL/GenBank/DDBJ databases">
        <authorList>
            <person name="Kucharzyk K."/>
            <person name="Murdoch R.W."/>
            <person name="Higgins S."/>
            <person name="Loffler F."/>
        </authorList>
    </citation>
    <scope>NUCLEOTIDE SEQUENCE</scope>
</reference>
<accession>A0A644VL20</accession>
<feature type="transmembrane region" description="Helical" evidence="1">
    <location>
        <begin position="26"/>
        <end position="48"/>
    </location>
</feature>
<feature type="transmembrane region" description="Helical" evidence="1">
    <location>
        <begin position="54"/>
        <end position="73"/>
    </location>
</feature>
<evidence type="ECO:0008006" key="3">
    <source>
        <dbReference type="Google" id="ProtNLM"/>
    </source>
</evidence>
<gene>
    <name evidence="2" type="ORF">SDC9_38095</name>
</gene>
<keyword evidence="1" id="KW-0472">Membrane</keyword>
<evidence type="ECO:0000313" key="2">
    <source>
        <dbReference type="EMBL" id="MPL92006.1"/>
    </source>
</evidence>
<dbReference type="EMBL" id="VSSQ01000345">
    <property type="protein sequence ID" value="MPL92006.1"/>
    <property type="molecule type" value="Genomic_DNA"/>
</dbReference>
<evidence type="ECO:0000256" key="1">
    <source>
        <dbReference type="SAM" id="Phobius"/>
    </source>
</evidence>
<organism evidence="2">
    <name type="scientific">bioreactor metagenome</name>
    <dbReference type="NCBI Taxonomy" id="1076179"/>
    <lineage>
        <taxon>unclassified sequences</taxon>
        <taxon>metagenomes</taxon>
        <taxon>ecological metagenomes</taxon>
    </lineage>
</organism>
<comment type="caution">
    <text evidence="2">The sequence shown here is derived from an EMBL/GenBank/DDBJ whole genome shotgun (WGS) entry which is preliminary data.</text>
</comment>
<name>A0A644VL20_9ZZZZ</name>
<sequence length="174" mass="19059">MRHPMPYRWSGSAPEVRLLLWPHRSLPPAGFVTLISITAALLSLPLLAALGSPVLWGLLPFIGATLWALWVALGRSWRAGEIVERLELSPDRITLTRLARDAAPREWQANPWWVHPRLHPSGGPVADYLTLAGGPREVELGAFLTPAERRTLHAELSARLDALRAAAGPDATVN</sequence>
<dbReference type="AlphaFoldDB" id="A0A644VL20"/>
<keyword evidence="1" id="KW-1133">Transmembrane helix</keyword>